<dbReference type="AlphaFoldDB" id="A0A0C2T7J8"/>
<dbReference type="HOGENOM" id="CLU_010191_2_0_1"/>
<comment type="caution">
    <text evidence="10">Lacks conserved residue(s) required for the propagation of feature annotation.</text>
</comment>
<reference evidence="11 12" key="1">
    <citation type="submission" date="2014-04" db="EMBL/GenBank/DDBJ databases">
        <title>Evolutionary Origins and Diversification of the Mycorrhizal Mutualists.</title>
        <authorList>
            <consortium name="DOE Joint Genome Institute"/>
            <consortium name="Mycorrhizal Genomics Consortium"/>
            <person name="Kohler A."/>
            <person name="Kuo A."/>
            <person name="Nagy L.G."/>
            <person name="Floudas D."/>
            <person name="Copeland A."/>
            <person name="Barry K.W."/>
            <person name="Cichocki N."/>
            <person name="Veneault-Fourrey C."/>
            <person name="LaButti K."/>
            <person name="Lindquist E.A."/>
            <person name="Lipzen A."/>
            <person name="Lundell T."/>
            <person name="Morin E."/>
            <person name="Murat C."/>
            <person name="Riley R."/>
            <person name="Ohm R."/>
            <person name="Sun H."/>
            <person name="Tunlid A."/>
            <person name="Henrissat B."/>
            <person name="Grigoriev I.V."/>
            <person name="Hibbett D.S."/>
            <person name="Martin F."/>
        </authorList>
    </citation>
    <scope>NUCLEOTIDE SEQUENCE [LARGE SCALE GENOMIC DNA]</scope>
    <source>
        <strain evidence="11 12">Koide BX008</strain>
    </source>
</reference>
<evidence type="ECO:0000256" key="5">
    <source>
        <dbReference type="ARBA" id="ARBA00022692"/>
    </source>
</evidence>
<dbReference type="FunCoup" id="A0A0C2T7J8">
    <property type="interactions" value="4"/>
</dbReference>
<evidence type="ECO:0000256" key="9">
    <source>
        <dbReference type="ARBA" id="ARBA00023180"/>
    </source>
</evidence>
<evidence type="ECO:0000256" key="6">
    <source>
        <dbReference type="ARBA" id="ARBA00022971"/>
    </source>
</evidence>
<dbReference type="STRING" id="946122.A0A0C2T7J8"/>
<evidence type="ECO:0000256" key="7">
    <source>
        <dbReference type="ARBA" id="ARBA00022989"/>
    </source>
</evidence>
<dbReference type="InParanoid" id="A0A0C2T7J8"/>
<dbReference type="Proteomes" id="UP000054549">
    <property type="component" value="Unassembled WGS sequence"/>
</dbReference>
<evidence type="ECO:0000313" key="12">
    <source>
        <dbReference type="Proteomes" id="UP000054549"/>
    </source>
</evidence>
<feature type="transmembrane region" description="Helical" evidence="10">
    <location>
        <begin position="283"/>
        <end position="308"/>
    </location>
</feature>
<dbReference type="InterPro" id="IPR026777">
    <property type="entry name" value="PRM1"/>
</dbReference>
<dbReference type="GO" id="GO:0032220">
    <property type="term" value="P:plasma membrane fusion involved in cytogamy"/>
    <property type="evidence" value="ECO:0007669"/>
    <property type="project" value="TreeGrafter"/>
</dbReference>
<feature type="transmembrane region" description="Helical" evidence="10">
    <location>
        <begin position="390"/>
        <end position="412"/>
    </location>
</feature>
<dbReference type="PANTHER" id="PTHR31030">
    <property type="entry name" value="PLASMA MEMBRANE FUSION PROTEIN PRM1"/>
    <property type="match status" value="1"/>
</dbReference>
<keyword evidence="7 10" id="KW-1133">Transmembrane helix</keyword>
<gene>
    <name evidence="11" type="ORF">M378DRAFT_755866</name>
</gene>
<keyword evidence="6 10" id="KW-0184">Conjugation</keyword>
<evidence type="ECO:0000256" key="8">
    <source>
        <dbReference type="ARBA" id="ARBA00023136"/>
    </source>
</evidence>
<comment type="similarity">
    <text evidence="3 10">Belongs to the PRM1 family.</text>
</comment>
<keyword evidence="9" id="KW-0325">Glycoprotein</keyword>
<proteinExistence type="inferred from homology"/>
<accession>A0A0C2T7J8</accession>
<dbReference type="EMBL" id="KN818269">
    <property type="protein sequence ID" value="KIL62559.1"/>
    <property type="molecule type" value="Genomic_DNA"/>
</dbReference>
<evidence type="ECO:0000256" key="10">
    <source>
        <dbReference type="RuleBase" id="RU366035"/>
    </source>
</evidence>
<comment type="function">
    <text evidence="1 10">Involved in cell fusion during mating by stabilizing the plasma membrane fusion event.</text>
</comment>
<dbReference type="OrthoDB" id="10248838at2759"/>
<evidence type="ECO:0000256" key="2">
    <source>
        <dbReference type="ARBA" id="ARBA00004651"/>
    </source>
</evidence>
<keyword evidence="5 10" id="KW-0812">Transmembrane</keyword>
<dbReference type="GO" id="GO:0005886">
    <property type="term" value="C:plasma membrane"/>
    <property type="evidence" value="ECO:0007669"/>
    <property type="project" value="UniProtKB-SubCell"/>
</dbReference>
<organism evidence="11 12">
    <name type="scientific">Amanita muscaria (strain Koide BX008)</name>
    <dbReference type="NCBI Taxonomy" id="946122"/>
    <lineage>
        <taxon>Eukaryota</taxon>
        <taxon>Fungi</taxon>
        <taxon>Dikarya</taxon>
        <taxon>Basidiomycota</taxon>
        <taxon>Agaricomycotina</taxon>
        <taxon>Agaricomycetes</taxon>
        <taxon>Agaricomycetidae</taxon>
        <taxon>Agaricales</taxon>
        <taxon>Pluteineae</taxon>
        <taxon>Amanitaceae</taxon>
        <taxon>Amanita</taxon>
    </lineage>
</organism>
<keyword evidence="8 10" id="KW-0472">Membrane</keyword>
<feature type="transmembrane region" description="Helical" evidence="10">
    <location>
        <begin position="591"/>
        <end position="613"/>
    </location>
</feature>
<sequence>MKPYLELPHLLSLTWLAYPIISLLFVAFRLQLSFESSQNAVASAKSDLLAACTAAEKAATSAASLPRYLAIATNIQVADAVNGTIKGARELLTLALTGMEAVINFIVDIYRSTFLCLLELVIRSGLQVLILALQELNTLVNNTASSLRTSIQNDITNANNIIQNAVNTINKANPFSKISAPQITVPSLDGLQNLTLPSTLQDALVQLNNTIPSIDDLKQKVTNLLDTPFELVKADINDTFTNLPVFDAALLPVPSQNTVTFCDQLDVSVIDELSKELVKMVKIGFAILVATALLLIGFNCLLTCYKWWALKRHLRFTRQAWMSDPTLDHSNSTSDIPEFALTDHNLLMLQANMHHPFITRLLHKLAVRLRLTPAQHCNIRWFFHYIFHPPALACFLIGLLGLLSVEVQLLALRPLEAQFSKLVVAATADFSHTIATTVNTTMYNQSATYANDINSRVDVIQSTIDDKMLGWVNDTTTTLNTTINAFYADVQNAVSTLFNGSILEAPAQEFVKCFLGSKVDAIEKTLTFLHDNLHVNVPRVNDSILVLSPKSIDEVTQPIARAAVGSGNTDDTGVVGKIIRTYEASLQKERFVFSIFMYLWAIVVLMGIIILLWSTYGRQWLENRGRRKWQKEQKAGQLQIRSPYRRYVRVRSSLLRHSTITHHSKIFLQHILGSNLMTRS</sequence>
<protein>
    <recommendedName>
        <fullName evidence="10">Plasma membrane fusion protein PRM1</fullName>
    </recommendedName>
</protein>
<comment type="subcellular location">
    <subcellularLocation>
        <location evidence="2 10">Cell membrane</location>
        <topology evidence="2 10">Multi-pass membrane protein</topology>
    </subcellularLocation>
</comment>
<evidence type="ECO:0000313" key="11">
    <source>
        <dbReference type="EMBL" id="KIL62559.1"/>
    </source>
</evidence>
<dbReference type="PANTHER" id="PTHR31030:SF1">
    <property type="entry name" value="PLASMA MEMBRANE FUSION PROTEIN PRM1"/>
    <property type="match status" value="1"/>
</dbReference>
<evidence type="ECO:0000256" key="4">
    <source>
        <dbReference type="ARBA" id="ARBA00022475"/>
    </source>
</evidence>
<dbReference type="GO" id="GO:0043332">
    <property type="term" value="C:mating projection tip"/>
    <property type="evidence" value="ECO:0007669"/>
    <property type="project" value="UniProtKB-UniRule"/>
</dbReference>
<evidence type="ECO:0000256" key="1">
    <source>
        <dbReference type="ARBA" id="ARBA00002512"/>
    </source>
</evidence>
<evidence type="ECO:0000256" key="3">
    <source>
        <dbReference type="ARBA" id="ARBA00010780"/>
    </source>
</evidence>
<keyword evidence="4 10" id="KW-1003">Cell membrane</keyword>
<feature type="transmembrane region" description="Helical" evidence="10">
    <location>
        <begin position="12"/>
        <end position="30"/>
    </location>
</feature>
<keyword evidence="12" id="KW-1185">Reference proteome</keyword>
<name>A0A0C2T7J8_AMAMK</name>